<comment type="caution">
    <text evidence="7">The sequence shown here is derived from an EMBL/GenBank/DDBJ whole genome shotgun (WGS) entry which is preliminary data.</text>
</comment>
<evidence type="ECO:0000256" key="2">
    <source>
        <dbReference type="ARBA" id="ARBA00023015"/>
    </source>
</evidence>
<gene>
    <name evidence="7" type="ORF">KHA97_09575</name>
</gene>
<dbReference type="InterPro" id="IPR048715">
    <property type="entry name" value="CggR_N"/>
</dbReference>
<dbReference type="SUPFAM" id="SSF100950">
    <property type="entry name" value="NagB/RpiA/CoA transferase-like"/>
    <property type="match status" value="1"/>
</dbReference>
<reference evidence="7 8" key="1">
    <citation type="submission" date="2021-05" db="EMBL/GenBank/DDBJ databases">
        <title>Novel Bacillus species.</title>
        <authorList>
            <person name="Liu G."/>
        </authorList>
    </citation>
    <scope>NUCLEOTIDE SEQUENCE [LARGE SCALE GENOMIC DNA]</scope>
    <source>
        <strain evidence="8">FJAT-49780</strain>
    </source>
</reference>
<feature type="domain" description="CggR N-terminal DNA binding" evidence="6">
    <location>
        <begin position="18"/>
        <end position="88"/>
    </location>
</feature>
<dbReference type="InterPro" id="IPR051054">
    <property type="entry name" value="SorC_transcr_regulators"/>
</dbReference>
<dbReference type="EMBL" id="JAGYPG010000002">
    <property type="protein sequence ID" value="MBS4195305.1"/>
    <property type="molecule type" value="Genomic_DNA"/>
</dbReference>
<accession>A0A942YHD2</accession>
<dbReference type="InterPro" id="IPR037171">
    <property type="entry name" value="NagB/RpiA_transferase-like"/>
</dbReference>
<keyword evidence="4" id="KW-0804">Transcription</keyword>
<evidence type="ECO:0000256" key="1">
    <source>
        <dbReference type="ARBA" id="ARBA00010466"/>
    </source>
</evidence>
<keyword evidence="8" id="KW-1185">Reference proteome</keyword>
<evidence type="ECO:0000313" key="8">
    <source>
        <dbReference type="Proteomes" id="UP000681414"/>
    </source>
</evidence>
<evidence type="ECO:0000256" key="4">
    <source>
        <dbReference type="ARBA" id="ARBA00023163"/>
    </source>
</evidence>
<keyword evidence="3" id="KW-0238">DNA-binding</keyword>
<organism evidence="7 8">
    <name type="scientific">Lederbergia citri</name>
    <dbReference type="NCBI Taxonomy" id="2833580"/>
    <lineage>
        <taxon>Bacteria</taxon>
        <taxon>Bacillati</taxon>
        <taxon>Bacillota</taxon>
        <taxon>Bacilli</taxon>
        <taxon>Bacillales</taxon>
        <taxon>Bacillaceae</taxon>
        <taxon>Lederbergia</taxon>
    </lineage>
</organism>
<sequence>MHSLLKIQSQIVPDMLSVMQKRYQILRSIRLTEPVGRRTLADMLGMTERVLRSEAEFLKARKLISIKTAGMMVTPIGMKLLLELDEMMREITGISEMENSLKRILGVSKVVIVPGDSDETPLVKEEIGKATADILSSCLDKDNIIAVTGGTTMACTAEMLSSDIGEGRNLIFVPARGGIGEDVKNQANVICATMAEKTGGLHRVLYVPDEVGLEVYYSLLKEPAITEVLDMIKSANIVLHGIGDALTMAGRRRTSKTAMKKIIEENAVGEAFGYYFNENGEIVHKVPTIGMQISDLEEKPCVIAAAGGKSKAKAIKAYMKGAPKTTILITDEGAASEFLKGHP</sequence>
<dbReference type="PANTHER" id="PTHR34294">
    <property type="entry name" value="TRANSCRIPTIONAL REGULATOR-RELATED"/>
    <property type="match status" value="1"/>
</dbReference>
<dbReference type="Pfam" id="PF04198">
    <property type="entry name" value="Sugar-bind"/>
    <property type="match status" value="1"/>
</dbReference>
<dbReference type="GO" id="GO:0030246">
    <property type="term" value="F:carbohydrate binding"/>
    <property type="evidence" value="ECO:0007669"/>
    <property type="project" value="InterPro"/>
</dbReference>
<protein>
    <recommendedName>
        <fullName evidence="9">Central glycolytic genes regulator</fullName>
    </recommendedName>
</protein>
<proteinExistence type="inferred from homology"/>
<dbReference type="AlphaFoldDB" id="A0A942YHD2"/>
<dbReference type="InterPro" id="IPR036390">
    <property type="entry name" value="WH_DNA-bd_sf"/>
</dbReference>
<dbReference type="Proteomes" id="UP000681414">
    <property type="component" value="Unassembled WGS sequence"/>
</dbReference>
<dbReference type="Gene3D" id="1.10.10.10">
    <property type="entry name" value="Winged helix-like DNA-binding domain superfamily/Winged helix DNA-binding domain"/>
    <property type="match status" value="1"/>
</dbReference>
<dbReference type="InterPro" id="IPR036388">
    <property type="entry name" value="WH-like_DNA-bd_sf"/>
</dbReference>
<name>A0A942YHD2_9BACI</name>
<comment type="similarity">
    <text evidence="1">Belongs to the SorC transcriptional regulatory family.</text>
</comment>
<keyword evidence="2" id="KW-0805">Transcription regulation</keyword>
<evidence type="ECO:0000313" key="7">
    <source>
        <dbReference type="EMBL" id="MBS4195305.1"/>
    </source>
</evidence>
<dbReference type="RefSeq" id="WP_213124533.1">
    <property type="nucleotide sequence ID" value="NZ_JAGYPG010000002.1"/>
</dbReference>
<dbReference type="GO" id="GO:0003677">
    <property type="term" value="F:DNA binding"/>
    <property type="evidence" value="ECO:0007669"/>
    <property type="project" value="UniProtKB-KW"/>
</dbReference>
<dbReference type="PANTHER" id="PTHR34294:SF5">
    <property type="entry name" value="CENTRAL GLYCOLYTIC GENES REGULATOR"/>
    <property type="match status" value="1"/>
</dbReference>
<dbReference type="Pfam" id="PF21715">
    <property type="entry name" value="CggR_N"/>
    <property type="match status" value="1"/>
</dbReference>
<evidence type="ECO:0000256" key="3">
    <source>
        <dbReference type="ARBA" id="ARBA00023125"/>
    </source>
</evidence>
<feature type="domain" description="Sugar-binding" evidence="5">
    <location>
        <begin position="90"/>
        <end position="339"/>
    </location>
</feature>
<evidence type="ECO:0000259" key="6">
    <source>
        <dbReference type="Pfam" id="PF21715"/>
    </source>
</evidence>
<evidence type="ECO:0008006" key="9">
    <source>
        <dbReference type="Google" id="ProtNLM"/>
    </source>
</evidence>
<evidence type="ECO:0000259" key="5">
    <source>
        <dbReference type="Pfam" id="PF04198"/>
    </source>
</evidence>
<dbReference type="Gene3D" id="3.40.50.1360">
    <property type="match status" value="1"/>
</dbReference>
<dbReference type="SUPFAM" id="SSF46785">
    <property type="entry name" value="Winged helix' DNA-binding domain"/>
    <property type="match status" value="1"/>
</dbReference>
<dbReference type="InterPro" id="IPR007324">
    <property type="entry name" value="Sugar-bd_dom_put"/>
</dbReference>